<gene>
    <name evidence="3" type="ORF">DEM25_005385</name>
</gene>
<dbReference type="Pfam" id="PF01408">
    <property type="entry name" value="GFO_IDH_MocA"/>
    <property type="match status" value="1"/>
</dbReference>
<dbReference type="Gene3D" id="3.40.50.720">
    <property type="entry name" value="NAD(P)-binding Rossmann-like Domain"/>
    <property type="match status" value="1"/>
</dbReference>
<feature type="domain" description="Gfo/Idh/MocA-like oxidoreductase N-terminal" evidence="1">
    <location>
        <begin position="3"/>
        <end position="126"/>
    </location>
</feature>
<evidence type="ECO:0000259" key="1">
    <source>
        <dbReference type="Pfam" id="PF01408"/>
    </source>
</evidence>
<dbReference type="SUPFAM" id="SSF51735">
    <property type="entry name" value="NAD(P)-binding Rossmann-fold domains"/>
    <property type="match status" value="1"/>
</dbReference>
<dbReference type="Proteomes" id="UP000246132">
    <property type="component" value="Unassembled WGS sequence"/>
</dbReference>
<dbReference type="InterPro" id="IPR004104">
    <property type="entry name" value="Gfo/Idh/MocA-like_OxRdtase_C"/>
</dbReference>
<protein>
    <submittedName>
        <fullName evidence="3">Gfo/Idh/MocA family oxidoreductase</fullName>
    </submittedName>
</protein>
<dbReference type="GO" id="GO:0000166">
    <property type="term" value="F:nucleotide binding"/>
    <property type="evidence" value="ECO:0007669"/>
    <property type="project" value="InterPro"/>
</dbReference>
<dbReference type="PANTHER" id="PTHR43593">
    <property type="match status" value="1"/>
</dbReference>
<evidence type="ECO:0000313" key="3">
    <source>
        <dbReference type="EMBL" id="RKF07267.1"/>
    </source>
</evidence>
<proteinExistence type="predicted"/>
<keyword evidence="4" id="KW-1185">Reference proteome</keyword>
<reference evidence="3 4" key="1">
    <citation type="journal article" date="2018" name="Int. J. Syst. Bacteriol.">
        <title>Oceaniradius stylonemae gen. nov., sp. nov., isolated from a red alga, Stylonema cornu-cervi.</title>
        <authorList>
            <person name="Jeong S."/>
        </authorList>
    </citation>
    <scope>NUCLEOTIDE SEQUENCE [LARGE SCALE GENOMIC DNA]</scope>
    <source>
        <strain evidence="3 4">StC1</strain>
    </source>
</reference>
<evidence type="ECO:0000313" key="4">
    <source>
        <dbReference type="Proteomes" id="UP000246132"/>
    </source>
</evidence>
<dbReference type="Pfam" id="PF02894">
    <property type="entry name" value="GFO_IDH_MocA_C"/>
    <property type="match status" value="1"/>
</dbReference>
<dbReference type="RefSeq" id="WP_109769350.1">
    <property type="nucleotide sequence ID" value="NZ_CP159474.1"/>
</dbReference>
<dbReference type="InterPro" id="IPR036291">
    <property type="entry name" value="NAD(P)-bd_dom_sf"/>
</dbReference>
<feature type="domain" description="Gfo/Idh/MocA-like oxidoreductase C-terminal" evidence="2">
    <location>
        <begin position="144"/>
        <end position="363"/>
    </location>
</feature>
<dbReference type="InterPro" id="IPR050424">
    <property type="entry name" value="Gfo-Idh-MocA_inositol_DH"/>
</dbReference>
<dbReference type="PANTHER" id="PTHR43593:SF1">
    <property type="entry name" value="INOSITOL 2-DEHYDROGENASE"/>
    <property type="match status" value="1"/>
</dbReference>
<dbReference type="OrthoDB" id="9815825at2"/>
<organism evidence="3 4">
    <name type="scientific">Oceaniradius stylonematis</name>
    <dbReference type="NCBI Taxonomy" id="2184161"/>
    <lineage>
        <taxon>Bacteria</taxon>
        <taxon>Pseudomonadati</taxon>
        <taxon>Pseudomonadota</taxon>
        <taxon>Alphaproteobacteria</taxon>
        <taxon>Hyphomicrobiales</taxon>
        <taxon>Ahrensiaceae</taxon>
        <taxon>Oceaniradius</taxon>
    </lineage>
</organism>
<evidence type="ECO:0000259" key="2">
    <source>
        <dbReference type="Pfam" id="PF02894"/>
    </source>
</evidence>
<name>A0A3A8AAD1_9HYPH</name>
<dbReference type="InterPro" id="IPR000683">
    <property type="entry name" value="Gfo/Idh/MocA-like_OxRdtase_N"/>
</dbReference>
<dbReference type="AlphaFoldDB" id="A0A3A8AAD1"/>
<accession>A0A3A8AAD1</accession>
<dbReference type="Gene3D" id="3.30.360.10">
    <property type="entry name" value="Dihydrodipicolinate Reductase, domain 2"/>
    <property type="match status" value="1"/>
</dbReference>
<sequence>MTLRYGVIGTGMMGQEHIRNIALLEGATVAAIADTRDEMRQAGLAAAQTAGMTGVAAYADHATLLSSETIDALIVVSPNDTHYDIMLDALATGLPILLEKPSATSAERARDLARRAHNRHAPVWVAMEYRYMPPVARLIEETRNGTAGDLKMISIVEHRYPFLVKPGNWNRFSHRSGGTMVEKCCHFFDLMRLITQAEPVRIFGSGGHDLNHRDEVHDEGVPDVLDNAFVIVDFDNGMRASLDLCMFAEGSWWQEHVSVTGSAGKIEAMVPGPSRFWPGGGERASEIVISPRADKAPLREEIHVDDQVLAAGDHHGGTFYQHREFARIVREGGKPDVSLTDGARAVEMGEAAERSIRNGEIVHLGDAPS</sequence>
<comment type="caution">
    <text evidence="3">The sequence shown here is derived from an EMBL/GenBank/DDBJ whole genome shotgun (WGS) entry which is preliminary data.</text>
</comment>
<dbReference type="EMBL" id="QFWV02000004">
    <property type="protein sequence ID" value="RKF07267.1"/>
    <property type="molecule type" value="Genomic_DNA"/>
</dbReference>
<dbReference type="SUPFAM" id="SSF55347">
    <property type="entry name" value="Glyceraldehyde-3-phosphate dehydrogenase-like, C-terminal domain"/>
    <property type="match status" value="1"/>
</dbReference>